<keyword evidence="5" id="KW-1185">Reference proteome</keyword>
<dbReference type="InterPro" id="IPR029052">
    <property type="entry name" value="Metallo-depent_PP-like"/>
</dbReference>
<evidence type="ECO:0000256" key="1">
    <source>
        <dbReference type="ARBA" id="ARBA00022723"/>
    </source>
</evidence>
<evidence type="ECO:0000256" key="2">
    <source>
        <dbReference type="ARBA" id="ARBA00022801"/>
    </source>
</evidence>
<dbReference type="PANTHER" id="PTHR31302:SF31">
    <property type="entry name" value="PHOSPHODIESTERASE YAEI"/>
    <property type="match status" value="1"/>
</dbReference>
<keyword evidence="2" id="KW-0378">Hydrolase</keyword>
<evidence type="ECO:0000313" key="5">
    <source>
        <dbReference type="Proteomes" id="UP000435649"/>
    </source>
</evidence>
<name>A0A844FZJ9_9BACT</name>
<dbReference type="EMBL" id="VUNS01000005">
    <property type="protein sequence ID" value="MST96780.1"/>
    <property type="molecule type" value="Genomic_DNA"/>
</dbReference>
<dbReference type="AlphaFoldDB" id="A0A844FZJ9"/>
<gene>
    <name evidence="4" type="ORF">FYJ85_06940</name>
</gene>
<dbReference type="GO" id="GO:0008758">
    <property type="term" value="F:UDP-2,3-diacylglucosamine hydrolase activity"/>
    <property type="evidence" value="ECO:0007669"/>
    <property type="project" value="TreeGrafter"/>
</dbReference>
<feature type="domain" description="Calcineurin-like phosphoesterase" evidence="3">
    <location>
        <begin position="59"/>
        <end position="221"/>
    </location>
</feature>
<dbReference type="Proteomes" id="UP000435649">
    <property type="component" value="Unassembled WGS sequence"/>
</dbReference>
<reference evidence="4 5" key="1">
    <citation type="submission" date="2019-08" db="EMBL/GenBank/DDBJ databases">
        <title>In-depth cultivation of the pig gut microbiome towards novel bacterial diversity and tailored functional studies.</title>
        <authorList>
            <person name="Wylensek D."/>
            <person name="Hitch T.C.A."/>
            <person name="Clavel T."/>
        </authorList>
    </citation>
    <scope>NUCLEOTIDE SEQUENCE [LARGE SCALE GENOMIC DNA]</scope>
    <source>
        <strain evidence="4 5">BBE-744-WT-12</strain>
    </source>
</reference>
<dbReference type="RefSeq" id="WP_154417516.1">
    <property type="nucleotide sequence ID" value="NZ_CALXOB010000026.1"/>
</dbReference>
<accession>A0A844FZJ9</accession>
<dbReference type="GO" id="GO:0009245">
    <property type="term" value="P:lipid A biosynthetic process"/>
    <property type="evidence" value="ECO:0007669"/>
    <property type="project" value="TreeGrafter"/>
</dbReference>
<dbReference type="SUPFAM" id="SSF56300">
    <property type="entry name" value="Metallo-dependent phosphatases"/>
    <property type="match status" value="1"/>
</dbReference>
<protein>
    <recommendedName>
        <fullName evidence="3">Calcineurin-like phosphoesterase domain-containing protein</fullName>
    </recommendedName>
</protein>
<evidence type="ECO:0000259" key="3">
    <source>
        <dbReference type="Pfam" id="PF00149"/>
    </source>
</evidence>
<dbReference type="Gene3D" id="3.60.21.10">
    <property type="match status" value="1"/>
</dbReference>
<proteinExistence type="predicted"/>
<organism evidence="4 5">
    <name type="scientific">Victivallis lenta</name>
    <dbReference type="NCBI Taxonomy" id="2606640"/>
    <lineage>
        <taxon>Bacteria</taxon>
        <taxon>Pseudomonadati</taxon>
        <taxon>Lentisphaerota</taxon>
        <taxon>Lentisphaeria</taxon>
        <taxon>Victivallales</taxon>
        <taxon>Victivallaceae</taxon>
        <taxon>Victivallis</taxon>
    </lineage>
</organism>
<evidence type="ECO:0000313" key="4">
    <source>
        <dbReference type="EMBL" id="MST96780.1"/>
    </source>
</evidence>
<comment type="caution">
    <text evidence="4">The sequence shown here is derived from an EMBL/GenBank/DDBJ whole genome shotgun (WGS) entry which is preliminary data.</text>
</comment>
<dbReference type="InterPro" id="IPR004843">
    <property type="entry name" value="Calcineurin-like_PHP"/>
</dbReference>
<keyword evidence="1" id="KW-0479">Metal-binding</keyword>
<dbReference type="GO" id="GO:0016020">
    <property type="term" value="C:membrane"/>
    <property type="evidence" value="ECO:0007669"/>
    <property type="project" value="GOC"/>
</dbReference>
<dbReference type="PANTHER" id="PTHR31302">
    <property type="entry name" value="TRANSMEMBRANE PROTEIN WITH METALLOPHOSPHOESTERASE DOMAIN-RELATED"/>
    <property type="match status" value="1"/>
</dbReference>
<sequence>MNTRKIRPIYYPLTVPHPERLRKWSCKIDYRSAEVIAAGEVSATRYRLPAPVPGAAGRRLAFVSDFHYRGHPKDRKLADLAVERIRAFSPDFLCFGGDLTSDAAELDTQPELLEKFRDCAPVRFAVPGNWERGKSWLPVSFWEELYAEAGIRFLCNAGAEADCFYFHGADDLAGGDPRLPESWPEERAPILLAHRPDTVIALDTCHALDPIALILCGHTHGGQVRFPFLGPVYASSQYGCKLDYGLFERRGGTPRMIVSSGVGNRSLSFRFNCRREVVLVEFA</sequence>
<dbReference type="Pfam" id="PF00149">
    <property type="entry name" value="Metallophos"/>
    <property type="match status" value="1"/>
</dbReference>
<dbReference type="GO" id="GO:0046872">
    <property type="term" value="F:metal ion binding"/>
    <property type="evidence" value="ECO:0007669"/>
    <property type="project" value="UniProtKB-KW"/>
</dbReference>
<dbReference type="InterPro" id="IPR051158">
    <property type="entry name" value="Metallophosphoesterase_sf"/>
</dbReference>